<dbReference type="Proteomes" id="UP000332933">
    <property type="component" value="Unassembled WGS sequence"/>
</dbReference>
<accession>A0A485LPL2</accession>
<dbReference type="EMBL" id="CAADRA010007346">
    <property type="protein sequence ID" value="VFU00499.1"/>
    <property type="molecule type" value="Genomic_DNA"/>
</dbReference>
<protein>
    <submittedName>
        <fullName evidence="4">Aste57867_23856 protein</fullName>
    </submittedName>
</protein>
<name>A0A485LPL2_9STRA</name>
<feature type="signal peptide" evidence="2">
    <location>
        <begin position="1"/>
        <end position="22"/>
    </location>
</feature>
<dbReference type="AlphaFoldDB" id="A0A485LPL2"/>
<reference evidence="3" key="2">
    <citation type="submission" date="2019-06" db="EMBL/GenBank/DDBJ databases">
        <title>Genomics analysis of Aphanomyces spp. identifies a new class of oomycete effector associated with host adaptation.</title>
        <authorList>
            <person name="Gaulin E."/>
        </authorList>
    </citation>
    <scope>NUCLEOTIDE SEQUENCE</scope>
    <source>
        <strain evidence="3">CBS 578.67</strain>
    </source>
</reference>
<feature type="chain" id="PRO_5036355663" evidence="2">
    <location>
        <begin position="23"/>
        <end position="201"/>
    </location>
</feature>
<evidence type="ECO:0000313" key="3">
    <source>
        <dbReference type="EMBL" id="KAF0684126.1"/>
    </source>
</evidence>
<dbReference type="EMBL" id="VJMH01007320">
    <property type="protein sequence ID" value="KAF0684126.1"/>
    <property type="molecule type" value="Genomic_DNA"/>
</dbReference>
<reference evidence="4 5" key="1">
    <citation type="submission" date="2019-03" db="EMBL/GenBank/DDBJ databases">
        <authorList>
            <person name="Gaulin E."/>
            <person name="Dumas B."/>
        </authorList>
    </citation>
    <scope>NUCLEOTIDE SEQUENCE [LARGE SCALE GENOMIC DNA]</scope>
    <source>
        <strain evidence="4">CBS 568.67</strain>
    </source>
</reference>
<evidence type="ECO:0000256" key="2">
    <source>
        <dbReference type="SAM" id="SignalP"/>
    </source>
</evidence>
<evidence type="ECO:0000256" key="1">
    <source>
        <dbReference type="SAM" id="MobiDB-lite"/>
    </source>
</evidence>
<organism evidence="4 5">
    <name type="scientific">Aphanomyces stellatus</name>
    <dbReference type="NCBI Taxonomy" id="120398"/>
    <lineage>
        <taxon>Eukaryota</taxon>
        <taxon>Sar</taxon>
        <taxon>Stramenopiles</taxon>
        <taxon>Oomycota</taxon>
        <taxon>Saprolegniomycetes</taxon>
        <taxon>Saprolegniales</taxon>
        <taxon>Verrucalvaceae</taxon>
        <taxon>Aphanomyces</taxon>
    </lineage>
</organism>
<evidence type="ECO:0000313" key="5">
    <source>
        <dbReference type="Proteomes" id="UP000332933"/>
    </source>
</evidence>
<gene>
    <name evidence="4" type="primary">Aste57867_23856</name>
    <name evidence="3" type="ORF">As57867_023783</name>
    <name evidence="4" type="ORF">ASTE57867_23856</name>
</gene>
<feature type="region of interest" description="Disordered" evidence="1">
    <location>
        <begin position="41"/>
        <end position="64"/>
    </location>
</feature>
<proteinExistence type="predicted"/>
<evidence type="ECO:0000313" key="4">
    <source>
        <dbReference type="EMBL" id="VFU00499.1"/>
    </source>
</evidence>
<keyword evidence="5" id="KW-1185">Reference proteome</keyword>
<keyword evidence="2" id="KW-0732">Signal</keyword>
<sequence length="201" mass="22575">MKVLSFFLPIVALVAISHEATAAPSSNEGIAATARSLYGRDGASEEDRRRLASGTSEESEYRRLQHAPEEYVRALDYGNLNPIKTKNIHIDADRRALRQARRGKEEEYRRALQETPDRFAQRELEYGDLNPIKTNDNQVDEAQHPRALQWALEQRRALDESIDEEDATKRALTAASIVVHKDMQLLTATLRALRGVGSAAP</sequence>